<dbReference type="GO" id="GO:0004674">
    <property type="term" value="F:protein serine/threonine kinase activity"/>
    <property type="evidence" value="ECO:0007669"/>
    <property type="project" value="UniProtKB-KW"/>
</dbReference>
<evidence type="ECO:0000256" key="5">
    <source>
        <dbReference type="PROSITE-ProRule" id="PRU10141"/>
    </source>
</evidence>
<dbReference type="InterPro" id="IPR000719">
    <property type="entry name" value="Prot_kinase_dom"/>
</dbReference>
<dbReference type="AlphaFoldDB" id="C1E619"/>
<sequence length="311" mass="34691">RYRLLALLGCGSFGAVCKALDRRTGRVVALKRVPDALQTVDAARRVLREVVVLNRLDHPNIIKIFSIFHTPATSGARVLDPDSFTLVPVSVDMYMAFEYATGGDLYGLRGDMSADEVRSLMHQLASAVKYLHDVGVWHRDIKSANILCGRNRLGGRVGKSFAEREMLTGVVATPCYRAPEVIMSEGKYTGAMDVWALGCIFGELLQRQSAGAHTPHLTISPLLGENLGEDETRTLDAEMRDARDLVRESRVRARLNLFFDVIGTPSWHDVDAVSSERWRRAGEQAVDLLLRMLTFDPRRRASPDEILAHEY</sequence>
<keyword evidence="1" id="KW-0808">Transferase</keyword>
<feature type="non-terminal residue" evidence="8">
    <location>
        <position position="1"/>
    </location>
</feature>
<dbReference type="InterPro" id="IPR017441">
    <property type="entry name" value="Protein_kinase_ATP_BS"/>
</dbReference>
<accession>C1E619</accession>
<keyword evidence="9" id="KW-1185">Reference proteome</keyword>
<keyword evidence="3" id="KW-0418">Kinase</keyword>
<protein>
    <recommendedName>
        <fullName evidence="7">Protein kinase domain-containing protein</fullName>
    </recommendedName>
</protein>
<dbReference type="SMART" id="SM00220">
    <property type="entry name" value="S_TKc"/>
    <property type="match status" value="1"/>
</dbReference>
<dbReference type="STRING" id="296587.C1E619"/>
<dbReference type="SUPFAM" id="SSF56112">
    <property type="entry name" value="Protein kinase-like (PK-like)"/>
    <property type="match status" value="1"/>
</dbReference>
<name>C1E619_MICCC</name>
<evidence type="ECO:0000256" key="2">
    <source>
        <dbReference type="ARBA" id="ARBA00022741"/>
    </source>
</evidence>
<feature type="non-terminal residue" evidence="8">
    <location>
        <position position="311"/>
    </location>
</feature>
<dbReference type="Gene3D" id="1.10.510.10">
    <property type="entry name" value="Transferase(Phosphotransferase) domain 1"/>
    <property type="match status" value="1"/>
</dbReference>
<dbReference type="eggNOG" id="KOG0665">
    <property type="taxonomic scope" value="Eukaryota"/>
</dbReference>
<dbReference type="GeneID" id="8243762"/>
<reference evidence="8 9" key="1">
    <citation type="journal article" date="2009" name="Science">
        <title>Green evolution and dynamic adaptations revealed by genomes of the marine picoeukaryotes Micromonas.</title>
        <authorList>
            <person name="Worden A.Z."/>
            <person name="Lee J.H."/>
            <person name="Mock T."/>
            <person name="Rouze P."/>
            <person name="Simmons M.P."/>
            <person name="Aerts A.L."/>
            <person name="Allen A.E."/>
            <person name="Cuvelier M.L."/>
            <person name="Derelle E."/>
            <person name="Everett M.V."/>
            <person name="Foulon E."/>
            <person name="Grimwood J."/>
            <person name="Gundlach H."/>
            <person name="Henrissat B."/>
            <person name="Napoli C."/>
            <person name="McDonald S.M."/>
            <person name="Parker M.S."/>
            <person name="Rombauts S."/>
            <person name="Salamov A."/>
            <person name="Von Dassow P."/>
            <person name="Badger J.H."/>
            <person name="Coutinho P.M."/>
            <person name="Demir E."/>
            <person name="Dubchak I."/>
            <person name="Gentemann C."/>
            <person name="Eikrem W."/>
            <person name="Gready J.E."/>
            <person name="John U."/>
            <person name="Lanier W."/>
            <person name="Lindquist E.A."/>
            <person name="Lucas S."/>
            <person name="Mayer K.F."/>
            <person name="Moreau H."/>
            <person name="Not F."/>
            <person name="Otillar R."/>
            <person name="Panaud O."/>
            <person name="Pangilinan J."/>
            <person name="Paulsen I."/>
            <person name="Piegu B."/>
            <person name="Poliakov A."/>
            <person name="Robbens S."/>
            <person name="Schmutz J."/>
            <person name="Toulza E."/>
            <person name="Wyss T."/>
            <person name="Zelensky A."/>
            <person name="Zhou K."/>
            <person name="Armbrust E.V."/>
            <person name="Bhattacharya D."/>
            <person name="Goodenough U.W."/>
            <person name="Van de Peer Y."/>
            <person name="Grigoriev I.V."/>
        </authorList>
    </citation>
    <scope>NUCLEOTIDE SEQUENCE [LARGE SCALE GENOMIC DNA]</scope>
    <source>
        <strain evidence="9">RCC299 / NOUM17</strain>
    </source>
</reference>
<evidence type="ECO:0000256" key="1">
    <source>
        <dbReference type="ARBA" id="ARBA00022679"/>
    </source>
</evidence>
<dbReference type="InParanoid" id="C1E619"/>
<gene>
    <name evidence="8" type="ORF">MICPUN_69481</name>
</gene>
<dbReference type="OrthoDB" id="497967at2759"/>
<keyword evidence="2 5" id="KW-0547">Nucleotide-binding</keyword>
<dbReference type="GO" id="GO:0005524">
    <property type="term" value="F:ATP binding"/>
    <property type="evidence" value="ECO:0007669"/>
    <property type="project" value="UniProtKB-UniRule"/>
</dbReference>
<evidence type="ECO:0000259" key="7">
    <source>
        <dbReference type="PROSITE" id="PS50011"/>
    </source>
</evidence>
<dbReference type="InterPro" id="IPR011009">
    <property type="entry name" value="Kinase-like_dom_sf"/>
</dbReference>
<evidence type="ECO:0000256" key="3">
    <source>
        <dbReference type="ARBA" id="ARBA00022777"/>
    </source>
</evidence>
<dbReference type="InterPro" id="IPR008271">
    <property type="entry name" value="Ser/Thr_kinase_AS"/>
</dbReference>
<dbReference type="PROSITE" id="PS00108">
    <property type="entry name" value="PROTEIN_KINASE_ST"/>
    <property type="match status" value="1"/>
</dbReference>
<dbReference type="PROSITE" id="PS00107">
    <property type="entry name" value="PROTEIN_KINASE_ATP"/>
    <property type="match status" value="1"/>
</dbReference>
<feature type="domain" description="Protein kinase" evidence="7">
    <location>
        <begin position="2"/>
        <end position="311"/>
    </location>
</feature>
<dbReference type="PANTHER" id="PTHR24055">
    <property type="entry name" value="MITOGEN-ACTIVATED PROTEIN KINASE"/>
    <property type="match status" value="1"/>
</dbReference>
<evidence type="ECO:0000313" key="8">
    <source>
        <dbReference type="EMBL" id="ACO63350.1"/>
    </source>
</evidence>
<dbReference type="Gene3D" id="3.30.200.20">
    <property type="entry name" value="Phosphorylase Kinase, domain 1"/>
    <property type="match status" value="1"/>
</dbReference>
<evidence type="ECO:0000313" key="9">
    <source>
        <dbReference type="Proteomes" id="UP000002009"/>
    </source>
</evidence>
<proteinExistence type="inferred from homology"/>
<comment type="similarity">
    <text evidence="6">Belongs to the protein kinase superfamily.</text>
</comment>
<dbReference type="RefSeq" id="XP_002502092.1">
    <property type="nucleotide sequence ID" value="XM_002502046.1"/>
</dbReference>
<dbReference type="Pfam" id="PF00069">
    <property type="entry name" value="Pkinase"/>
    <property type="match status" value="1"/>
</dbReference>
<evidence type="ECO:0000256" key="6">
    <source>
        <dbReference type="RuleBase" id="RU000304"/>
    </source>
</evidence>
<dbReference type="Proteomes" id="UP000002009">
    <property type="component" value="Chromosome 5"/>
</dbReference>
<dbReference type="EMBL" id="CP001326">
    <property type="protein sequence ID" value="ACO63350.1"/>
    <property type="molecule type" value="Genomic_DNA"/>
</dbReference>
<evidence type="ECO:0000256" key="4">
    <source>
        <dbReference type="ARBA" id="ARBA00022840"/>
    </source>
</evidence>
<feature type="binding site" evidence="5">
    <location>
        <position position="31"/>
    </location>
    <ligand>
        <name>ATP</name>
        <dbReference type="ChEBI" id="CHEBI:30616"/>
    </ligand>
</feature>
<keyword evidence="4 5" id="KW-0067">ATP-binding</keyword>
<dbReference type="OMA" id="ATPCYRA"/>
<organism evidence="8 9">
    <name type="scientific">Micromonas commoda (strain RCC299 / NOUM17 / CCMP2709)</name>
    <name type="common">Picoplanktonic green alga</name>
    <dbReference type="NCBI Taxonomy" id="296587"/>
    <lineage>
        <taxon>Eukaryota</taxon>
        <taxon>Viridiplantae</taxon>
        <taxon>Chlorophyta</taxon>
        <taxon>Mamiellophyceae</taxon>
        <taxon>Mamiellales</taxon>
        <taxon>Mamiellaceae</taxon>
        <taxon>Micromonas</taxon>
    </lineage>
</organism>
<keyword evidence="6" id="KW-0723">Serine/threonine-protein kinase</keyword>
<dbReference type="InterPro" id="IPR050117">
    <property type="entry name" value="MAPK"/>
</dbReference>
<dbReference type="PROSITE" id="PS50011">
    <property type="entry name" value="PROTEIN_KINASE_DOM"/>
    <property type="match status" value="1"/>
</dbReference>
<dbReference type="KEGG" id="mis:MICPUN_69481"/>